<protein>
    <submittedName>
        <fullName evidence="1">Uncharacterized protein</fullName>
    </submittedName>
</protein>
<dbReference type="PATRIC" id="fig|145458.7.peg.1523"/>
<dbReference type="GeneID" id="93667025"/>
<dbReference type="RefSeq" id="WP_042734095.1">
    <property type="nucleotide sequence ID" value="NZ_CP010848.1"/>
</dbReference>
<keyword evidence="2" id="KW-1185">Reference proteome</keyword>
<dbReference type="KEGG" id="rtc:APU90_10415"/>
<evidence type="ECO:0000313" key="2">
    <source>
        <dbReference type="Proteomes" id="UP000052979"/>
    </source>
</evidence>
<dbReference type="EMBL" id="LBFI01000044">
    <property type="protein sequence ID" value="KKM45334.1"/>
    <property type="molecule type" value="Genomic_DNA"/>
</dbReference>
<organism evidence="1 2">
    <name type="scientific">Rathayibacter toxicus</name>
    <dbReference type="NCBI Taxonomy" id="145458"/>
    <lineage>
        <taxon>Bacteria</taxon>
        <taxon>Bacillati</taxon>
        <taxon>Actinomycetota</taxon>
        <taxon>Actinomycetes</taxon>
        <taxon>Micrococcales</taxon>
        <taxon>Microbacteriaceae</taxon>
        <taxon>Rathayibacter</taxon>
    </lineage>
</organism>
<dbReference type="KEGG" id="rtx:TI83_06670"/>
<name>A0A0C5BF75_9MICO</name>
<dbReference type="STRING" id="145458.APU90_10415"/>
<comment type="caution">
    <text evidence="1">The sequence shown here is derived from an EMBL/GenBank/DDBJ whole genome shotgun (WGS) entry which is preliminary data.</text>
</comment>
<proteinExistence type="predicted"/>
<gene>
    <name evidence="1" type="ORF">VT73_06800</name>
</gene>
<dbReference type="Proteomes" id="UP000052979">
    <property type="component" value="Unassembled WGS sequence"/>
</dbReference>
<evidence type="ECO:0000313" key="1">
    <source>
        <dbReference type="EMBL" id="KKM45334.1"/>
    </source>
</evidence>
<accession>A0A0C5BF75</accession>
<sequence>MSAESLNEALRRAISPDAEKVLAPAGSDALDEVLLSDLYEDALGAKQTTGFVTIVNGPGATLDYGCTNGSGYQNTQFNCASTPDEQLPVRFKL</sequence>
<reference evidence="1 2" key="1">
    <citation type="submission" date="2015-04" db="EMBL/GenBank/DDBJ databases">
        <title>Draft genome sequence of Rathayibacter toxicus strain FH-142 (AKA 70134 or CS 32), a Western Australian isolate.</title>
        <authorList>
            <consortium name="Consortium for Microbial Forensics and Genomics (microFORGE)"/>
            <person name="Knight B.M."/>
            <person name="Roberts D.P."/>
            <person name="Lin D."/>
            <person name="Hari K."/>
            <person name="Fletcher J."/>
            <person name="Melcher U."/>
            <person name="Blagden T."/>
            <person name="Luster D.G."/>
            <person name="Sechler A.J."/>
            <person name="Schneider W.L."/>
            <person name="Winegar R.A."/>
        </authorList>
    </citation>
    <scope>NUCLEOTIDE SEQUENCE [LARGE SCALE GENOMIC DNA]</scope>
    <source>
        <strain evidence="1 2">FH142</strain>
    </source>
</reference>
<dbReference type="AlphaFoldDB" id="A0A0C5BF75"/>